<dbReference type="InterPro" id="IPR052922">
    <property type="entry name" value="Cytidylate_Kinase-2"/>
</dbReference>
<organism evidence="1 2">
    <name type="scientific">Lysinibacillus odysseyi 34hs-1 = NBRC 100172</name>
    <dbReference type="NCBI Taxonomy" id="1220589"/>
    <lineage>
        <taxon>Bacteria</taxon>
        <taxon>Bacillati</taxon>
        <taxon>Bacillota</taxon>
        <taxon>Bacilli</taxon>
        <taxon>Bacillales</taxon>
        <taxon>Bacillaceae</taxon>
        <taxon>Lysinibacillus</taxon>
    </lineage>
</organism>
<dbReference type="Proteomes" id="UP000030437">
    <property type="component" value="Unassembled WGS sequence"/>
</dbReference>
<dbReference type="AlphaFoldDB" id="A0A0A3IHD7"/>
<dbReference type="STRING" id="1220589.CD32_23465"/>
<evidence type="ECO:0000313" key="2">
    <source>
        <dbReference type="Proteomes" id="UP000030437"/>
    </source>
</evidence>
<sequence>MRHKKILIIGCAGAGKSTLSRKLHQLTGLPLIHLDRLYWQPGWTPTERPVFREMMLAELQKDAWIMDGNFDSTLSMRAQYADLILWLDFPRHICFPRVVKRVVTNFGKTRPDMTPGCPEKLDIEFAKWIWRFEQDARPPIAEAVRQAPCDSIVFHHPQALASWLERISSN</sequence>
<proteinExistence type="predicted"/>
<comment type="caution">
    <text evidence="1">The sequence shown here is derived from an EMBL/GenBank/DDBJ whole genome shotgun (WGS) entry which is preliminary data.</text>
</comment>
<dbReference type="eggNOG" id="COG0563">
    <property type="taxonomic scope" value="Bacteria"/>
</dbReference>
<keyword evidence="2" id="KW-1185">Reference proteome</keyword>
<evidence type="ECO:0000313" key="1">
    <source>
        <dbReference type="EMBL" id="KGR82238.1"/>
    </source>
</evidence>
<gene>
    <name evidence="1" type="ORF">CD32_23465</name>
</gene>
<dbReference type="PANTHER" id="PTHR37816:SF3">
    <property type="entry name" value="MODULATES DNA TOPOLOGY"/>
    <property type="match status" value="1"/>
</dbReference>
<dbReference type="EMBL" id="JPVP01000060">
    <property type="protein sequence ID" value="KGR82238.1"/>
    <property type="molecule type" value="Genomic_DNA"/>
</dbReference>
<evidence type="ECO:0008006" key="3">
    <source>
        <dbReference type="Google" id="ProtNLM"/>
    </source>
</evidence>
<dbReference type="SUPFAM" id="SSF52540">
    <property type="entry name" value="P-loop containing nucleoside triphosphate hydrolases"/>
    <property type="match status" value="1"/>
</dbReference>
<dbReference type="InterPro" id="IPR027417">
    <property type="entry name" value="P-loop_NTPase"/>
</dbReference>
<reference evidence="1 2" key="1">
    <citation type="submission" date="2014-02" db="EMBL/GenBank/DDBJ databases">
        <title>Draft genome sequence of Lysinibacillus odysseyi NBRC 100172.</title>
        <authorList>
            <person name="Zhang F."/>
            <person name="Wang G."/>
            <person name="Zhang L."/>
        </authorList>
    </citation>
    <scope>NUCLEOTIDE SEQUENCE [LARGE SCALE GENOMIC DNA]</scope>
    <source>
        <strain evidence="1 2">NBRC 100172</strain>
    </source>
</reference>
<dbReference type="OrthoDB" id="1201990at2"/>
<accession>A0A0A3IHD7</accession>
<protein>
    <recommendedName>
        <fullName evidence="3">Adenylate kinase</fullName>
    </recommendedName>
</protein>
<name>A0A0A3IHD7_9BACI</name>
<dbReference type="Gene3D" id="3.40.50.300">
    <property type="entry name" value="P-loop containing nucleotide triphosphate hydrolases"/>
    <property type="match status" value="1"/>
</dbReference>
<dbReference type="RefSeq" id="WP_036159540.1">
    <property type="nucleotide sequence ID" value="NZ_AVCX01000001.1"/>
</dbReference>
<dbReference type="PANTHER" id="PTHR37816">
    <property type="entry name" value="YALI0E33011P"/>
    <property type="match status" value="1"/>
</dbReference>